<dbReference type="PANTHER" id="PTHR46250:SF15">
    <property type="entry name" value="OS01G0523800 PROTEIN"/>
    <property type="match status" value="1"/>
</dbReference>
<dbReference type="STRING" id="429701.A0A2G9FW32"/>
<name>A0A2G9FW32_9LAMI</name>
<accession>A0A2G9FW32</accession>
<dbReference type="EMBL" id="NKXS01010812">
    <property type="protein sequence ID" value="PIM97141.1"/>
    <property type="molecule type" value="Genomic_DNA"/>
</dbReference>
<feature type="domain" description="Myb/SANT-like" evidence="2">
    <location>
        <begin position="21"/>
        <end position="117"/>
    </location>
</feature>
<protein>
    <recommendedName>
        <fullName evidence="2">Myb/SANT-like domain-containing protein</fullName>
    </recommendedName>
</protein>
<sequence>MEGSSSQRFKGDMRPQKPRRTWTILEEQMLVQAFKDIISQGWKAQNGFRHGFLNQLEKRLQQYIPGTNIKAEPHISSKYGSWKKTYREVYQVLSTSGFNWDTTNHTVEAPPDVWDAYVKAYPKALTLKGKPFPHYEAWVEIYGKDRATGEHAMDWRAAADVEHIDLDEINEATEDNSCSRPVELDLPDDDGTNSFMSPTKETSKPTQSSGSRKRKDREIPDDALLEVVGGFCERAATSLEKVAATLGTEMISSQRREDVYTAIGRLNMSITADEHLRASYIFTMNSKAMDMFYGIPDSAKVGMVKMALEGKLNWFPD</sequence>
<dbReference type="OrthoDB" id="618098at2759"/>
<gene>
    <name evidence="3" type="ORF">CDL12_30391</name>
</gene>
<evidence type="ECO:0000259" key="2">
    <source>
        <dbReference type="Pfam" id="PF12776"/>
    </source>
</evidence>
<organism evidence="3 4">
    <name type="scientific">Handroanthus impetiginosus</name>
    <dbReference type="NCBI Taxonomy" id="429701"/>
    <lineage>
        <taxon>Eukaryota</taxon>
        <taxon>Viridiplantae</taxon>
        <taxon>Streptophyta</taxon>
        <taxon>Embryophyta</taxon>
        <taxon>Tracheophyta</taxon>
        <taxon>Spermatophyta</taxon>
        <taxon>Magnoliopsida</taxon>
        <taxon>eudicotyledons</taxon>
        <taxon>Gunneridae</taxon>
        <taxon>Pentapetalae</taxon>
        <taxon>asterids</taxon>
        <taxon>lamiids</taxon>
        <taxon>Lamiales</taxon>
        <taxon>Bignoniaceae</taxon>
        <taxon>Crescentiina</taxon>
        <taxon>Tabebuia alliance</taxon>
        <taxon>Handroanthus</taxon>
    </lineage>
</organism>
<dbReference type="Pfam" id="PF12776">
    <property type="entry name" value="Myb_DNA-bind_3"/>
    <property type="match status" value="1"/>
</dbReference>
<keyword evidence="4" id="KW-1185">Reference proteome</keyword>
<reference evidence="4" key="1">
    <citation type="journal article" date="2018" name="Gigascience">
        <title>Genome assembly of the Pink Ipe (Handroanthus impetiginosus, Bignoniaceae), a highly valued, ecologically keystone Neotropical timber forest tree.</title>
        <authorList>
            <person name="Silva-Junior O.B."/>
            <person name="Grattapaglia D."/>
            <person name="Novaes E."/>
            <person name="Collevatti R.G."/>
        </authorList>
    </citation>
    <scope>NUCLEOTIDE SEQUENCE [LARGE SCALE GENOMIC DNA]</scope>
    <source>
        <strain evidence="4">cv. UFG-1</strain>
    </source>
</reference>
<evidence type="ECO:0000256" key="1">
    <source>
        <dbReference type="SAM" id="MobiDB-lite"/>
    </source>
</evidence>
<dbReference type="AlphaFoldDB" id="A0A2G9FW32"/>
<evidence type="ECO:0000313" key="3">
    <source>
        <dbReference type="EMBL" id="PIM97141.1"/>
    </source>
</evidence>
<dbReference type="PANTHER" id="PTHR46250">
    <property type="entry name" value="MYB/SANT-LIKE DNA-BINDING DOMAIN PROTEIN-RELATED"/>
    <property type="match status" value="1"/>
</dbReference>
<feature type="compositionally biased region" description="Polar residues" evidence="1">
    <location>
        <begin position="192"/>
        <end position="210"/>
    </location>
</feature>
<comment type="caution">
    <text evidence="3">The sequence shown here is derived from an EMBL/GenBank/DDBJ whole genome shotgun (WGS) entry which is preliminary data.</text>
</comment>
<dbReference type="InterPro" id="IPR024752">
    <property type="entry name" value="Myb/SANT-like_dom"/>
</dbReference>
<evidence type="ECO:0000313" key="4">
    <source>
        <dbReference type="Proteomes" id="UP000231279"/>
    </source>
</evidence>
<dbReference type="Proteomes" id="UP000231279">
    <property type="component" value="Unassembled WGS sequence"/>
</dbReference>
<feature type="region of interest" description="Disordered" evidence="1">
    <location>
        <begin position="170"/>
        <end position="218"/>
    </location>
</feature>
<proteinExistence type="predicted"/>